<name>A0ABW5UAZ9_9SPHI</name>
<dbReference type="Pfam" id="PF04738">
    <property type="entry name" value="Lant_dehydr_N"/>
    <property type="match status" value="1"/>
</dbReference>
<evidence type="ECO:0000259" key="2">
    <source>
        <dbReference type="Pfam" id="PF14028"/>
    </source>
</evidence>
<proteinExistence type="predicted"/>
<dbReference type="RefSeq" id="WP_262507284.1">
    <property type="nucleotide sequence ID" value="NZ_JBHUMB010000005.1"/>
</dbReference>
<dbReference type="Pfam" id="PF14028">
    <property type="entry name" value="Lant_dehydr_C"/>
    <property type="match status" value="1"/>
</dbReference>
<dbReference type="InterPro" id="IPR023809">
    <property type="entry name" value="Thiopep_bacteriocin_synth_dom"/>
</dbReference>
<dbReference type="Proteomes" id="UP001597418">
    <property type="component" value="Unassembled WGS sequence"/>
</dbReference>
<dbReference type="NCBIfam" id="TIGR03891">
    <property type="entry name" value="thiopep_ocin"/>
    <property type="match status" value="1"/>
</dbReference>
<keyword evidence="4" id="KW-1185">Reference proteome</keyword>
<evidence type="ECO:0000313" key="3">
    <source>
        <dbReference type="EMBL" id="MFD2742455.1"/>
    </source>
</evidence>
<protein>
    <submittedName>
        <fullName evidence="3">Lantibiotic dehydratase</fullName>
    </submittedName>
</protein>
<sequence length="1010" mass="117707">MDQRPTKNNELFNMGLYLSSNDLLLEWRKSHDQVLANRSKLELSIYKYWIRSCSRATPYGTFAGCTIVDASDQDSSLSFNSKTGVFKRARLDMNYLKGIESYLRPFLKKKSLLFTNNSLYRIGDHYRYVEYSLNSKVREYSITSAESSDYLDAILLKCRDGITIEMLINSMIEVFPDYTYEDFYNFIEELLDSQILFPDTEMPITSKSLANHINLIAENSEISPLIREGLQMVVNAMDCDNLSFNQLQNIVTTLKSVFPNIPTTSDTLQVDTYFRFDKKNINSRLVDKIVKQTSDLMQISKRNISKDLASFKTRFFKKYEYQEIPLSVALDPDLGVGFSNFTAASTKSEMLDDLSFHQSFTENIIYDELTEFVTQKYNDYVNNDLPEILIIESDIKKISNDSLQKNFPMSTSIIGTLFTKTKELSENGFLFSLNFVGGMSGANLLSRFSHGDDEILSLVKDITRKEEVWQDDAILAEIVHLPQARIGNILLRPPVRSYEIPYVGRSGLPRQNQIDVDDLLISIRGEQVILRSRRLNKRIIPRLTTAHNFANNNLPLYKFLCDLQGQGHDAPILWDWGWLKKMDHLPRVVYKDIIVKKATWRVNIDEFRKEGVLSLNGQDIIQWSIKRKIPRNICVVKNDNYLPIDLASELGAKLFEDELKKKSFLTIEENLSTEFSAPVKDEAGNSYHTEIVIPIFHEFKSNEKSTPAKATDDELSQIEQRNFYPFNKWLYFKLYLGKKTADKFLKELSPKLCKYKSAGLFDKFFFIRFEDSDGHHIRLRFYKEDNKFEMILQSIYTLCAGYIQSGLLSKISIDTYTRELERYGKDLITEAEELFETDSFFILDLLNILNEKEDVENYKILAALKYVDIFVGCFDLTVDQKLELFNQMSKSFHQEFGGDKLLLIQLNKKYNSFQKTIQHIERNDQDFIASLNNLISVKKNEDISIIRKIKKKRVVEDWNFGILSSYIHMSLNRLFMENQRQYELVIYHFLERQYYSYVRRNGAKKVYNDL</sequence>
<gene>
    <name evidence="3" type="ORF">ACFSQ6_03530</name>
</gene>
<feature type="domain" description="Thiopeptide-type bacteriocin biosynthesis" evidence="2">
    <location>
        <begin position="729"/>
        <end position="995"/>
    </location>
</feature>
<feature type="domain" description="Lantibiotic dehydratase N-terminal" evidence="1">
    <location>
        <begin position="9"/>
        <end position="653"/>
    </location>
</feature>
<organism evidence="3 4">
    <name type="scientific">Sphingobacterium populi</name>
    <dbReference type="NCBI Taxonomy" id="1812824"/>
    <lineage>
        <taxon>Bacteria</taxon>
        <taxon>Pseudomonadati</taxon>
        <taxon>Bacteroidota</taxon>
        <taxon>Sphingobacteriia</taxon>
        <taxon>Sphingobacteriales</taxon>
        <taxon>Sphingobacteriaceae</taxon>
        <taxon>Sphingobacterium</taxon>
    </lineage>
</organism>
<dbReference type="InterPro" id="IPR006827">
    <property type="entry name" value="Lant_deHydtase_N"/>
</dbReference>
<comment type="caution">
    <text evidence="3">The sequence shown here is derived from an EMBL/GenBank/DDBJ whole genome shotgun (WGS) entry which is preliminary data.</text>
</comment>
<accession>A0ABW5UAZ9</accession>
<reference evidence="4" key="1">
    <citation type="journal article" date="2019" name="Int. J. Syst. Evol. Microbiol.">
        <title>The Global Catalogue of Microorganisms (GCM) 10K type strain sequencing project: providing services to taxonomists for standard genome sequencing and annotation.</title>
        <authorList>
            <consortium name="The Broad Institute Genomics Platform"/>
            <consortium name="The Broad Institute Genome Sequencing Center for Infectious Disease"/>
            <person name="Wu L."/>
            <person name="Ma J."/>
        </authorList>
    </citation>
    <scope>NUCLEOTIDE SEQUENCE [LARGE SCALE GENOMIC DNA]</scope>
    <source>
        <strain evidence="4">KCTC 42247</strain>
    </source>
</reference>
<evidence type="ECO:0000259" key="1">
    <source>
        <dbReference type="Pfam" id="PF04738"/>
    </source>
</evidence>
<dbReference type="EMBL" id="JBHUMB010000005">
    <property type="protein sequence ID" value="MFD2742455.1"/>
    <property type="molecule type" value="Genomic_DNA"/>
</dbReference>
<evidence type="ECO:0000313" key="4">
    <source>
        <dbReference type="Proteomes" id="UP001597418"/>
    </source>
</evidence>